<accession>A0ABU5HYX9</accession>
<sequence>MRGRKPTSIAPGTSTVVELPKAPTVLSREGKAEWKRVAAILVGRRVLTDADLGILEAYCMAFSRMREAERIIARDGSTVVNAKGEHKRHPASSLQDAAIKTFRLCAGELGLTPDARSRTRFKVDDGDDSDLD</sequence>
<evidence type="ECO:0000313" key="2">
    <source>
        <dbReference type="Proteomes" id="UP001294412"/>
    </source>
</evidence>
<dbReference type="Pfam" id="PF05119">
    <property type="entry name" value="Terminase_4"/>
    <property type="match status" value="1"/>
</dbReference>
<dbReference type="RefSeq" id="WP_322185075.1">
    <property type="nucleotide sequence ID" value="NZ_JAXLPB010000001.1"/>
</dbReference>
<reference evidence="1 2" key="1">
    <citation type="submission" date="2023-12" db="EMBL/GenBank/DDBJ databases">
        <title>Description of Novel Strain Fulvimarina sp. 2208YS6-2-32 isolated from Uroteuthis (Photololigo) edulis.</title>
        <authorList>
            <person name="Park J.-S."/>
        </authorList>
    </citation>
    <scope>NUCLEOTIDE SEQUENCE [LARGE SCALE GENOMIC DNA]</scope>
    <source>
        <strain evidence="1 2">2208YS6-2-32</strain>
    </source>
</reference>
<proteinExistence type="predicted"/>
<evidence type="ECO:0000313" key="1">
    <source>
        <dbReference type="EMBL" id="MDY8107768.1"/>
    </source>
</evidence>
<keyword evidence="2" id="KW-1185">Reference proteome</keyword>
<organism evidence="1 2">
    <name type="scientific">Fulvimarina uroteuthidis</name>
    <dbReference type="NCBI Taxonomy" id="3098149"/>
    <lineage>
        <taxon>Bacteria</taxon>
        <taxon>Pseudomonadati</taxon>
        <taxon>Pseudomonadota</taxon>
        <taxon>Alphaproteobacteria</taxon>
        <taxon>Hyphomicrobiales</taxon>
        <taxon>Aurantimonadaceae</taxon>
        <taxon>Fulvimarina</taxon>
    </lineage>
</organism>
<dbReference type="InterPro" id="IPR006448">
    <property type="entry name" value="Phage_term_ssu_P27"/>
</dbReference>
<dbReference type="Proteomes" id="UP001294412">
    <property type="component" value="Unassembled WGS sequence"/>
</dbReference>
<gene>
    <name evidence="1" type="ORF">U0C82_01230</name>
</gene>
<protein>
    <submittedName>
        <fullName evidence="1">Phage terminase small subunit P27 family</fullName>
    </submittedName>
</protein>
<dbReference type="NCBIfam" id="TIGR01558">
    <property type="entry name" value="sm_term_P27"/>
    <property type="match status" value="1"/>
</dbReference>
<dbReference type="EMBL" id="JAXLPB010000001">
    <property type="protein sequence ID" value="MDY8107768.1"/>
    <property type="molecule type" value="Genomic_DNA"/>
</dbReference>
<name>A0ABU5HYX9_9HYPH</name>
<comment type="caution">
    <text evidence="1">The sequence shown here is derived from an EMBL/GenBank/DDBJ whole genome shotgun (WGS) entry which is preliminary data.</text>
</comment>